<dbReference type="EMBL" id="WELI01000005">
    <property type="protein sequence ID" value="KAB7730481.1"/>
    <property type="molecule type" value="Genomic_DNA"/>
</dbReference>
<keyword evidence="2" id="KW-1185">Reference proteome</keyword>
<dbReference type="Proteomes" id="UP000488299">
    <property type="component" value="Unassembled WGS sequence"/>
</dbReference>
<dbReference type="RefSeq" id="WP_152125066.1">
    <property type="nucleotide sequence ID" value="NZ_WELI01000005.1"/>
</dbReference>
<reference evidence="1 2" key="1">
    <citation type="submission" date="2019-10" db="EMBL/GenBank/DDBJ databases">
        <title>Rudanella paleaurantiibacter sp. nov., isolated from sludge.</title>
        <authorList>
            <person name="Xu S.Q."/>
        </authorList>
    </citation>
    <scope>NUCLEOTIDE SEQUENCE [LARGE SCALE GENOMIC DNA]</scope>
    <source>
        <strain evidence="1 2">HX-22-17</strain>
    </source>
</reference>
<protein>
    <submittedName>
        <fullName evidence="1">Uncharacterized protein</fullName>
    </submittedName>
</protein>
<accession>A0A7J5TZJ7</accession>
<evidence type="ECO:0000313" key="2">
    <source>
        <dbReference type="Proteomes" id="UP000488299"/>
    </source>
</evidence>
<comment type="caution">
    <text evidence="1">The sequence shown here is derived from an EMBL/GenBank/DDBJ whole genome shotgun (WGS) entry which is preliminary data.</text>
</comment>
<proteinExistence type="predicted"/>
<gene>
    <name evidence="1" type="ORF">F5984_15170</name>
</gene>
<evidence type="ECO:0000313" key="1">
    <source>
        <dbReference type="EMBL" id="KAB7730481.1"/>
    </source>
</evidence>
<sequence length="103" mass="11797">MDKLPYIQIEPVNPLHRQVIAAAIKANDVLALSAVRGRLDKPIHLVFNWFHYGMVTLEDCEDEVVVIYDAMTRQDFFLANHISEYLPIADSTYQSILNSKHPT</sequence>
<name>A0A7J5TZJ7_9BACT</name>
<dbReference type="AlphaFoldDB" id="A0A7J5TZJ7"/>
<organism evidence="1 2">
    <name type="scientific">Rudanella paleaurantiibacter</name>
    <dbReference type="NCBI Taxonomy" id="2614655"/>
    <lineage>
        <taxon>Bacteria</taxon>
        <taxon>Pseudomonadati</taxon>
        <taxon>Bacteroidota</taxon>
        <taxon>Cytophagia</taxon>
        <taxon>Cytophagales</taxon>
        <taxon>Cytophagaceae</taxon>
        <taxon>Rudanella</taxon>
    </lineage>
</organism>